<reference evidence="2" key="1">
    <citation type="journal article" date="2014" name="Int. J. Syst. Evol. Microbiol.">
        <title>Complete genome sequence of Corynebacterium casei LMG S-19264T (=DSM 44701T), isolated from a smear-ripened cheese.</title>
        <authorList>
            <consortium name="US DOE Joint Genome Institute (JGI-PGF)"/>
            <person name="Walter F."/>
            <person name="Albersmeier A."/>
            <person name="Kalinowski J."/>
            <person name="Ruckert C."/>
        </authorList>
    </citation>
    <scope>NUCLEOTIDE SEQUENCE</scope>
    <source>
        <strain evidence="2">JCM 4477</strain>
    </source>
</reference>
<evidence type="ECO:0000256" key="1">
    <source>
        <dbReference type="SAM" id="MobiDB-lite"/>
    </source>
</evidence>
<protein>
    <submittedName>
        <fullName evidence="2">Uncharacterized protein</fullName>
    </submittedName>
</protein>
<comment type="caution">
    <text evidence="2">The sequence shown here is derived from an EMBL/GenBank/DDBJ whole genome shotgun (WGS) entry which is preliminary data.</text>
</comment>
<keyword evidence="3" id="KW-1185">Reference proteome</keyword>
<feature type="region of interest" description="Disordered" evidence="1">
    <location>
        <begin position="78"/>
        <end position="123"/>
    </location>
</feature>
<dbReference type="AlphaFoldDB" id="A0A919A2U6"/>
<dbReference type="EMBL" id="BNBI01000001">
    <property type="protein sequence ID" value="GHE84925.1"/>
    <property type="molecule type" value="Genomic_DNA"/>
</dbReference>
<gene>
    <name evidence="2" type="ORF">GCM10018772_05060</name>
</gene>
<accession>A0A919A2U6</accession>
<proteinExistence type="predicted"/>
<evidence type="ECO:0000313" key="2">
    <source>
        <dbReference type="EMBL" id="GHE84925.1"/>
    </source>
</evidence>
<reference evidence="2" key="2">
    <citation type="submission" date="2020-09" db="EMBL/GenBank/DDBJ databases">
        <authorList>
            <person name="Sun Q."/>
            <person name="Ohkuma M."/>
        </authorList>
    </citation>
    <scope>NUCLEOTIDE SEQUENCE</scope>
    <source>
        <strain evidence="2">JCM 4477</strain>
    </source>
</reference>
<evidence type="ECO:0000313" key="3">
    <source>
        <dbReference type="Proteomes" id="UP000630718"/>
    </source>
</evidence>
<sequence>MNRKTVDMITSDELDALYNRLDRLRSDVTALRDDLLGITGARWIADSLTTILDKEQLMPEPTCTASIEGPHVLGGGTIHCTREAGHPGNHVGPKRDDYGKTLWTDSNAGATPHRESSGEQPST</sequence>
<organism evidence="2 3">
    <name type="scientific">Streptomyces fumanus</name>
    <dbReference type="NCBI Taxonomy" id="67302"/>
    <lineage>
        <taxon>Bacteria</taxon>
        <taxon>Bacillati</taxon>
        <taxon>Actinomycetota</taxon>
        <taxon>Actinomycetes</taxon>
        <taxon>Kitasatosporales</taxon>
        <taxon>Streptomycetaceae</taxon>
        <taxon>Streptomyces</taxon>
    </lineage>
</organism>
<name>A0A919A2U6_9ACTN</name>
<dbReference type="Proteomes" id="UP000630718">
    <property type="component" value="Unassembled WGS sequence"/>
</dbReference>
<dbReference type="RefSeq" id="WP_190202398.1">
    <property type="nucleotide sequence ID" value="NZ_BNBI01000001.1"/>
</dbReference>